<name>A0A8S3ACK2_9BILA</name>
<dbReference type="Proteomes" id="UP000681720">
    <property type="component" value="Unassembled WGS sequence"/>
</dbReference>
<organism evidence="1 2">
    <name type="scientific">Rotaria magnacalcarata</name>
    <dbReference type="NCBI Taxonomy" id="392030"/>
    <lineage>
        <taxon>Eukaryota</taxon>
        <taxon>Metazoa</taxon>
        <taxon>Spiralia</taxon>
        <taxon>Gnathifera</taxon>
        <taxon>Rotifera</taxon>
        <taxon>Eurotatoria</taxon>
        <taxon>Bdelloidea</taxon>
        <taxon>Philodinida</taxon>
        <taxon>Philodinidae</taxon>
        <taxon>Rotaria</taxon>
    </lineage>
</organism>
<protein>
    <submittedName>
        <fullName evidence="1">Uncharacterized protein</fullName>
    </submittedName>
</protein>
<proteinExistence type="predicted"/>
<evidence type="ECO:0000313" key="1">
    <source>
        <dbReference type="EMBL" id="CAF4705399.1"/>
    </source>
</evidence>
<accession>A0A8S3ACK2</accession>
<comment type="caution">
    <text evidence="1">The sequence shown here is derived from an EMBL/GenBank/DDBJ whole genome shotgun (WGS) entry which is preliminary data.</text>
</comment>
<feature type="non-terminal residue" evidence="1">
    <location>
        <position position="57"/>
    </location>
</feature>
<gene>
    <name evidence="1" type="ORF">GIL414_LOCUS43233</name>
</gene>
<evidence type="ECO:0000313" key="2">
    <source>
        <dbReference type="Proteomes" id="UP000681720"/>
    </source>
</evidence>
<sequence length="57" mass="6669">MYFNDTRTSSVFAAQNDFDDVNFDWPHPRACTTTQHKSSFELADKIIQRTYSLQEPP</sequence>
<dbReference type="AlphaFoldDB" id="A0A8S3ACK2"/>
<reference evidence="1" key="1">
    <citation type="submission" date="2021-02" db="EMBL/GenBank/DDBJ databases">
        <authorList>
            <person name="Nowell W R."/>
        </authorList>
    </citation>
    <scope>NUCLEOTIDE SEQUENCE</scope>
</reference>
<dbReference type="EMBL" id="CAJOBJ010127275">
    <property type="protein sequence ID" value="CAF4705399.1"/>
    <property type="molecule type" value="Genomic_DNA"/>
</dbReference>